<comment type="caution">
    <text evidence="2">The sequence shown here is derived from an EMBL/GenBank/DDBJ whole genome shotgun (WGS) entry which is preliminary data.</text>
</comment>
<feature type="region of interest" description="Disordered" evidence="1">
    <location>
        <begin position="43"/>
        <end position="105"/>
    </location>
</feature>
<evidence type="ECO:0000256" key="1">
    <source>
        <dbReference type="SAM" id="MobiDB-lite"/>
    </source>
</evidence>
<protein>
    <submittedName>
        <fullName evidence="2">Uncharacterized protein</fullName>
    </submittedName>
</protein>
<dbReference type="Proteomes" id="UP001341840">
    <property type="component" value="Unassembled WGS sequence"/>
</dbReference>
<organism evidence="2 3">
    <name type="scientific">Stylosanthes scabra</name>
    <dbReference type="NCBI Taxonomy" id="79078"/>
    <lineage>
        <taxon>Eukaryota</taxon>
        <taxon>Viridiplantae</taxon>
        <taxon>Streptophyta</taxon>
        <taxon>Embryophyta</taxon>
        <taxon>Tracheophyta</taxon>
        <taxon>Spermatophyta</taxon>
        <taxon>Magnoliopsida</taxon>
        <taxon>eudicotyledons</taxon>
        <taxon>Gunneridae</taxon>
        <taxon>Pentapetalae</taxon>
        <taxon>rosids</taxon>
        <taxon>fabids</taxon>
        <taxon>Fabales</taxon>
        <taxon>Fabaceae</taxon>
        <taxon>Papilionoideae</taxon>
        <taxon>50 kb inversion clade</taxon>
        <taxon>dalbergioids sensu lato</taxon>
        <taxon>Dalbergieae</taxon>
        <taxon>Pterocarpus clade</taxon>
        <taxon>Stylosanthes</taxon>
    </lineage>
</organism>
<evidence type="ECO:0000313" key="3">
    <source>
        <dbReference type="Proteomes" id="UP001341840"/>
    </source>
</evidence>
<feature type="compositionally biased region" description="Basic and acidic residues" evidence="1">
    <location>
        <begin position="94"/>
        <end position="105"/>
    </location>
</feature>
<sequence>TSRALIDMESGELLLRVHDECLIFNVYKPMYLSSDTKSCMKIHSNESLHPEEPPNKLPHTLPLCKSVNKEPKPTIESTTTKLSKDSKKKHKKKDKGEKGKQDFADKLSLSHQALEVQNPPLIWVDNKQQVITKDVRSKNFDPP</sequence>
<feature type="compositionally biased region" description="Basic and acidic residues" evidence="1">
    <location>
        <begin position="43"/>
        <end position="54"/>
    </location>
</feature>
<proteinExistence type="predicted"/>
<gene>
    <name evidence="2" type="ORF">PIB30_065639</name>
</gene>
<accession>A0ABU6QLZ2</accession>
<evidence type="ECO:0000313" key="2">
    <source>
        <dbReference type="EMBL" id="MED6112867.1"/>
    </source>
</evidence>
<name>A0ABU6QLZ2_9FABA</name>
<keyword evidence="3" id="KW-1185">Reference proteome</keyword>
<reference evidence="2 3" key="1">
    <citation type="journal article" date="2023" name="Plants (Basel)">
        <title>Bridging the Gap: Combining Genomics and Transcriptomics Approaches to Understand Stylosanthes scabra, an Orphan Legume from the Brazilian Caatinga.</title>
        <authorList>
            <person name="Ferreira-Neto J.R.C."/>
            <person name="da Silva M.D."/>
            <person name="Binneck E."/>
            <person name="de Melo N.F."/>
            <person name="da Silva R.H."/>
            <person name="de Melo A.L.T.M."/>
            <person name="Pandolfi V."/>
            <person name="Bustamante F.O."/>
            <person name="Brasileiro-Vidal A.C."/>
            <person name="Benko-Iseppon A.M."/>
        </authorList>
    </citation>
    <scope>NUCLEOTIDE SEQUENCE [LARGE SCALE GENOMIC DNA]</scope>
    <source>
        <tissue evidence="2">Leaves</tissue>
    </source>
</reference>
<feature type="non-terminal residue" evidence="2">
    <location>
        <position position="1"/>
    </location>
</feature>
<dbReference type="EMBL" id="JASCZI010000657">
    <property type="protein sequence ID" value="MED6112867.1"/>
    <property type="molecule type" value="Genomic_DNA"/>
</dbReference>